<dbReference type="AlphaFoldDB" id="A0A834VNS2"/>
<dbReference type="KEGG" id="ptrr:6343035"/>
<evidence type="ECO:0000313" key="2">
    <source>
        <dbReference type="Proteomes" id="UP000245464"/>
    </source>
</evidence>
<protein>
    <submittedName>
        <fullName evidence="1">Uncharacterized protein</fullName>
    </submittedName>
</protein>
<gene>
    <name evidence="1" type="ORF">PtrM4_117490</name>
</gene>
<dbReference type="EMBL" id="NQIK02000006">
    <property type="protein sequence ID" value="KAF7569334.1"/>
    <property type="molecule type" value="Genomic_DNA"/>
</dbReference>
<dbReference type="RefSeq" id="XP_065961449.1">
    <property type="nucleotide sequence ID" value="XM_066108264.1"/>
</dbReference>
<organism evidence="1 2">
    <name type="scientific">Pyrenophora tritici-repentis</name>
    <dbReference type="NCBI Taxonomy" id="45151"/>
    <lineage>
        <taxon>Eukaryota</taxon>
        <taxon>Fungi</taxon>
        <taxon>Dikarya</taxon>
        <taxon>Ascomycota</taxon>
        <taxon>Pezizomycotina</taxon>
        <taxon>Dothideomycetes</taxon>
        <taxon>Pleosporomycetidae</taxon>
        <taxon>Pleosporales</taxon>
        <taxon>Pleosporineae</taxon>
        <taxon>Pleosporaceae</taxon>
        <taxon>Pyrenophora</taxon>
    </lineage>
</organism>
<reference evidence="1" key="1">
    <citation type="journal article" date="2018" name="BMC Genomics">
        <title>Comparative genomics of the wheat fungal pathogen Pyrenophora tritici-repentis reveals chromosomal variations and genome plasticity.</title>
        <authorList>
            <person name="Moolhuijzen P."/>
            <person name="See P.T."/>
            <person name="Hane J.K."/>
            <person name="Shi G."/>
            <person name="Liu Z."/>
            <person name="Oliver R.P."/>
            <person name="Moffat C.S."/>
        </authorList>
    </citation>
    <scope>NUCLEOTIDE SEQUENCE [LARGE SCALE GENOMIC DNA]</scope>
    <source>
        <strain evidence="1">M4</strain>
    </source>
</reference>
<proteinExistence type="predicted"/>
<dbReference type="GeneID" id="6343035"/>
<name>A0A834VNS2_9PLEO</name>
<evidence type="ECO:0000313" key="1">
    <source>
        <dbReference type="EMBL" id="KAF7569334.1"/>
    </source>
</evidence>
<comment type="caution">
    <text evidence="1">The sequence shown here is derived from an EMBL/GenBank/DDBJ whole genome shotgun (WGS) entry which is preliminary data.</text>
</comment>
<accession>A0A834VNS2</accession>
<dbReference type="Proteomes" id="UP000245464">
    <property type="component" value="Chromosome 6"/>
</dbReference>
<sequence>MMVYRQHAYPVTRSYSSRVRSSSHVSLQLRAALRLLTTALLAASIANAIALPAPDASTNELPSPSDIEAALAVAAEPQENYFDEMEDGLRSRTGLQLVKDFFARLFGFDPDSSDAATTVTVTVSVTPSSSIVTPPVNATTNTTVTLTSEYTSIILVTGTGSGTGLPLLPTDAAAPLWTNSTSAPTPLSTDAAPLGTGIPIYPNTTLVMPIVVNATGSPGTVLNVTLPLTLPTSTSTSFASASGTAADTDADDYGYGGYGSMTMIPPYANGTVAAPTGTGVVGTAR</sequence>